<organism evidence="3 4">
    <name type="scientific">Marasmius oreades</name>
    <name type="common">fairy-ring Marasmius</name>
    <dbReference type="NCBI Taxonomy" id="181124"/>
    <lineage>
        <taxon>Eukaryota</taxon>
        <taxon>Fungi</taxon>
        <taxon>Dikarya</taxon>
        <taxon>Basidiomycota</taxon>
        <taxon>Agaricomycotina</taxon>
        <taxon>Agaricomycetes</taxon>
        <taxon>Agaricomycetidae</taxon>
        <taxon>Agaricales</taxon>
        <taxon>Marasmiineae</taxon>
        <taxon>Marasmiaceae</taxon>
        <taxon>Marasmius</taxon>
    </lineage>
</organism>
<dbReference type="Pfam" id="PF20152">
    <property type="entry name" value="DUF6534"/>
    <property type="match status" value="1"/>
</dbReference>
<dbReference type="OrthoDB" id="2535105at2759"/>
<evidence type="ECO:0000313" key="4">
    <source>
        <dbReference type="Proteomes" id="UP001049176"/>
    </source>
</evidence>
<feature type="transmembrane region" description="Helical" evidence="1">
    <location>
        <begin position="116"/>
        <end position="142"/>
    </location>
</feature>
<feature type="transmembrane region" description="Helical" evidence="1">
    <location>
        <begin position="196"/>
        <end position="219"/>
    </location>
</feature>
<comment type="caution">
    <text evidence="3">The sequence shown here is derived from an EMBL/GenBank/DDBJ whole genome shotgun (WGS) entry which is preliminary data.</text>
</comment>
<dbReference type="AlphaFoldDB" id="A0A9P7UMY7"/>
<dbReference type="EMBL" id="CM032190">
    <property type="protein sequence ID" value="KAG7086341.1"/>
    <property type="molecule type" value="Genomic_DNA"/>
</dbReference>
<dbReference type="Proteomes" id="UP001049176">
    <property type="component" value="Chromosome 10"/>
</dbReference>
<evidence type="ECO:0000259" key="2">
    <source>
        <dbReference type="Pfam" id="PF20152"/>
    </source>
</evidence>
<accession>A0A9P7UMY7</accession>
<keyword evidence="1" id="KW-0812">Transmembrane</keyword>
<feature type="domain" description="DUF6534" evidence="2">
    <location>
        <begin position="165"/>
        <end position="250"/>
    </location>
</feature>
<protein>
    <recommendedName>
        <fullName evidence="2">DUF6534 domain-containing protein</fullName>
    </recommendedName>
</protein>
<dbReference type="KEGG" id="more:E1B28_002303"/>
<dbReference type="PANTHER" id="PTHR40465:SF1">
    <property type="entry name" value="DUF6534 DOMAIN-CONTAINING PROTEIN"/>
    <property type="match status" value="1"/>
</dbReference>
<sequence>MPFDGQIGALEIGIVTSTFLFGITTTQTYLYYQLFPHDPKWTRQLVSVVWFFELGHSISAVHALYAYTILHFGDSNVPHMKAPLSIAVNLIISEIVFVFVQGYFLHRITKVSRTWFFTFGCSFLLLVRFVITFVAFVEAVLMDSLDQYTKDWNWALITLLSIGSFVDLVIPFGLVYFLYAQRSSAYKTTAAIVDKLILWTVETGLATGFLAVLILIFYLSLKGKFAWMSVYMCLPKMFSNAFLANLNSRVKLRAMQESTDVLEMSGPDSSVRNTIHFPHRLGAKVTVSTQKVRTVESDGYSKPIEENVCPGDETPSTANDIKDVVVVV</sequence>
<proteinExistence type="predicted"/>
<keyword evidence="1" id="KW-0472">Membrane</keyword>
<dbReference type="InterPro" id="IPR045339">
    <property type="entry name" value="DUF6534"/>
</dbReference>
<dbReference type="RefSeq" id="XP_043002812.1">
    <property type="nucleotide sequence ID" value="XM_043159213.1"/>
</dbReference>
<reference evidence="3" key="1">
    <citation type="journal article" date="2021" name="Genome Biol. Evol.">
        <title>The assembled and annotated genome of the fairy-ring fungus Marasmius oreades.</title>
        <authorList>
            <person name="Hiltunen M."/>
            <person name="Ament-Velasquez S.L."/>
            <person name="Johannesson H."/>
        </authorList>
    </citation>
    <scope>NUCLEOTIDE SEQUENCE</scope>
    <source>
        <strain evidence="3">03SP1</strain>
    </source>
</reference>
<evidence type="ECO:0000313" key="3">
    <source>
        <dbReference type="EMBL" id="KAG7086341.1"/>
    </source>
</evidence>
<dbReference type="PANTHER" id="PTHR40465">
    <property type="entry name" value="CHROMOSOME 1, WHOLE GENOME SHOTGUN SEQUENCE"/>
    <property type="match status" value="1"/>
</dbReference>
<evidence type="ECO:0000256" key="1">
    <source>
        <dbReference type="SAM" id="Phobius"/>
    </source>
</evidence>
<feature type="transmembrane region" description="Helical" evidence="1">
    <location>
        <begin position="82"/>
        <end position="104"/>
    </location>
</feature>
<dbReference type="GeneID" id="66071379"/>
<keyword evidence="1" id="KW-1133">Transmembrane helix</keyword>
<keyword evidence="4" id="KW-1185">Reference proteome</keyword>
<feature type="transmembrane region" description="Helical" evidence="1">
    <location>
        <begin position="12"/>
        <end position="32"/>
    </location>
</feature>
<feature type="transmembrane region" description="Helical" evidence="1">
    <location>
        <begin position="154"/>
        <end position="176"/>
    </location>
</feature>
<gene>
    <name evidence="3" type="ORF">E1B28_002303</name>
</gene>
<feature type="transmembrane region" description="Helical" evidence="1">
    <location>
        <begin position="44"/>
        <end position="70"/>
    </location>
</feature>
<name>A0A9P7UMY7_9AGAR</name>